<dbReference type="InParanoid" id="S8DWB5"/>
<organism evidence="3 4">
    <name type="scientific">Fomitopsis schrenkii</name>
    <name type="common">Brown rot fungus</name>
    <dbReference type="NCBI Taxonomy" id="2126942"/>
    <lineage>
        <taxon>Eukaryota</taxon>
        <taxon>Fungi</taxon>
        <taxon>Dikarya</taxon>
        <taxon>Basidiomycota</taxon>
        <taxon>Agaricomycotina</taxon>
        <taxon>Agaricomycetes</taxon>
        <taxon>Polyporales</taxon>
        <taxon>Fomitopsis</taxon>
    </lineage>
</organism>
<evidence type="ECO:0000256" key="2">
    <source>
        <dbReference type="SAM" id="Phobius"/>
    </source>
</evidence>
<protein>
    <submittedName>
        <fullName evidence="3">Uncharacterized protein</fullName>
    </submittedName>
</protein>
<gene>
    <name evidence="3" type="ORF">FOMPIDRAFT_117071</name>
</gene>
<keyword evidence="2" id="KW-0472">Membrane</keyword>
<dbReference type="HOGENOM" id="CLU_994116_0_0_1"/>
<dbReference type="AlphaFoldDB" id="S8DWB5"/>
<accession>S8DWB5</accession>
<evidence type="ECO:0000256" key="1">
    <source>
        <dbReference type="SAM" id="MobiDB-lite"/>
    </source>
</evidence>
<keyword evidence="2" id="KW-0812">Transmembrane</keyword>
<evidence type="ECO:0000313" key="3">
    <source>
        <dbReference type="EMBL" id="EPS96907.1"/>
    </source>
</evidence>
<name>S8DWB5_FOMSC</name>
<feature type="region of interest" description="Disordered" evidence="1">
    <location>
        <begin position="144"/>
        <end position="169"/>
    </location>
</feature>
<evidence type="ECO:0000313" key="4">
    <source>
        <dbReference type="Proteomes" id="UP000015241"/>
    </source>
</evidence>
<proteinExistence type="predicted"/>
<dbReference type="Proteomes" id="UP000015241">
    <property type="component" value="Unassembled WGS sequence"/>
</dbReference>
<reference evidence="3 4" key="1">
    <citation type="journal article" date="2012" name="Science">
        <title>The Paleozoic origin of enzymatic lignin decomposition reconstructed from 31 fungal genomes.</title>
        <authorList>
            <person name="Floudas D."/>
            <person name="Binder M."/>
            <person name="Riley R."/>
            <person name="Barry K."/>
            <person name="Blanchette R.A."/>
            <person name="Henrissat B."/>
            <person name="Martinez A.T."/>
            <person name="Otillar R."/>
            <person name="Spatafora J.W."/>
            <person name="Yadav J.S."/>
            <person name="Aerts A."/>
            <person name="Benoit I."/>
            <person name="Boyd A."/>
            <person name="Carlson A."/>
            <person name="Copeland A."/>
            <person name="Coutinho P.M."/>
            <person name="de Vries R.P."/>
            <person name="Ferreira P."/>
            <person name="Findley K."/>
            <person name="Foster B."/>
            <person name="Gaskell J."/>
            <person name="Glotzer D."/>
            <person name="Gorecki P."/>
            <person name="Heitman J."/>
            <person name="Hesse C."/>
            <person name="Hori C."/>
            <person name="Igarashi K."/>
            <person name="Jurgens J.A."/>
            <person name="Kallen N."/>
            <person name="Kersten P."/>
            <person name="Kohler A."/>
            <person name="Kuees U."/>
            <person name="Kumar T.K.A."/>
            <person name="Kuo A."/>
            <person name="LaButti K."/>
            <person name="Larrondo L.F."/>
            <person name="Lindquist E."/>
            <person name="Ling A."/>
            <person name="Lombard V."/>
            <person name="Lucas S."/>
            <person name="Lundell T."/>
            <person name="Martin R."/>
            <person name="McLaughlin D.J."/>
            <person name="Morgenstern I."/>
            <person name="Morin E."/>
            <person name="Murat C."/>
            <person name="Nagy L.G."/>
            <person name="Nolan M."/>
            <person name="Ohm R.A."/>
            <person name="Patyshakuliyeva A."/>
            <person name="Rokas A."/>
            <person name="Ruiz-Duenas F.J."/>
            <person name="Sabat G."/>
            <person name="Salamov A."/>
            <person name="Samejima M."/>
            <person name="Schmutz J."/>
            <person name="Slot J.C."/>
            <person name="St John F."/>
            <person name="Stenlid J."/>
            <person name="Sun H."/>
            <person name="Sun S."/>
            <person name="Syed K."/>
            <person name="Tsang A."/>
            <person name="Wiebenga A."/>
            <person name="Young D."/>
            <person name="Pisabarro A."/>
            <person name="Eastwood D.C."/>
            <person name="Martin F."/>
            <person name="Cullen D."/>
            <person name="Grigoriev I.V."/>
            <person name="Hibbett D.S."/>
        </authorList>
    </citation>
    <scope>NUCLEOTIDE SEQUENCE</scope>
    <source>
        <strain evidence="4">FP-58527</strain>
    </source>
</reference>
<sequence>MFNSPTPVCSIIWLREEQPVECVNNGTTRLIFPSSGTYPGPLGTQTTIYFTSESKTSFYGLSSPTSTTWSESITVVTTVITTAYPDTFSTSLSQTPQPTTTINPPASHTTLHLTVIIITMTIIFSMSLVGAIIYVWRKQRKEHSSDSTIDDKAEEQNDTVASSNAHELDREARVHPVRDCYFLLMVQQLADGTHTAQAGIFSDNVLHLPASDYRRQIGEHSRQPEQLRWGGIGGFGVHRARDGRDRGHLQRGCRKPSRGALPCGAITNHRRVALPDSLCF</sequence>
<feature type="transmembrane region" description="Helical" evidence="2">
    <location>
        <begin position="111"/>
        <end position="136"/>
    </location>
</feature>
<dbReference type="EMBL" id="KE504182">
    <property type="protein sequence ID" value="EPS96907.1"/>
    <property type="molecule type" value="Genomic_DNA"/>
</dbReference>
<feature type="compositionally biased region" description="Basic and acidic residues" evidence="1">
    <location>
        <begin position="144"/>
        <end position="155"/>
    </location>
</feature>
<keyword evidence="2" id="KW-1133">Transmembrane helix</keyword>
<keyword evidence="4" id="KW-1185">Reference proteome</keyword>